<feature type="domain" description="Outer membrane protein beta-barrel" evidence="3">
    <location>
        <begin position="14"/>
        <end position="211"/>
    </location>
</feature>
<gene>
    <name evidence="4" type="ORF">L2672_04220</name>
</gene>
<proteinExistence type="predicted"/>
<evidence type="ECO:0000256" key="2">
    <source>
        <dbReference type="SAM" id="SignalP"/>
    </source>
</evidence>
<feature type="signal peptide" evidence="2">
    <location>
        <begin position="1"/>
        <end position="27"/>
    </location>
</feature>
<organism evidence="4 5">
    <name type="scientific">Shewanella gaetbuli</name>
    <dbReference type="NCBI Taxonomy" id="220752"/>
    <lineage>
        <taxon>Bacteria</taxon>
        <taxon>Pseudomonadati</taxon>
        <taxon>Pseudomonadota</taxon>
        <taxon>Gammaproteobacteria</taxon>
        <taxon>Alteromonadales</taxon>
        <taxon>Shewanellaceae</taxon>
        <taxon>Shewanella</taxon>
    </lineage>
</organism>
<dbReference type="EMBL" id="JAKIKP010000002">
    <property type="protein sequence ID" value="MCL1141903.1"/>
    <property type="molecule type" value="Genomic_DNA"/>
</dbReference>
<dbReference type="Proteomes" id="UP001139333">
    <property type="component" value="Unassembled WGS sequence"/>
</dbReference>
<evidence type="ECO:0000256" key="1">
    <source>
        <dbReference type="ARBA" id="ARBA00022729"/>
    </source>
</evidence>
<sequence length="211" mass="22809">MTVTHISTLLTCSILATSIFSASIAKAEIYIAPFAGYSFGGNGLEISNDESEDSYSRLNISESENFGLMLGMKTNDPGNVHLLYSRQTTDLRNKALSTDVIAELDVNYLHLGGTLYFPSGQLKPYITASAGVTHIRPNGLYSNETHFSMGVGAGVAYELMSNLSVFADVRGYATFMDSNGGLFCNEASCVFKIQGDLMWQGQANIGFEVSF</sequence>
<dbReference type="RefSeq" id="WP_248994580.1">
    <property type="nucleotide sequence ID" value="NZ_JAKIKP010000002.1"/>
</dbReference>
<evidence type="ECO:0000313" key="5">
    <source>
        <dbReference type="Proteomes" id="UP001139333"/>
    </source>
</evidence>
<protein>
    <submittedName>
        <fullName evidence="4">Porin family protein</fullName>
    </submittedName>
</protein>
<accession>A0A9X2CG06</accession>
<keyword evidence="1 2" id="KW-0732">Signal</keyword>
<reference evidence="4" key="1">
    <citation type="submission" date="2022-01" db="EMBL/GenBank/DDBJ databases">
        <title>Whole genome-based taxonomy of the Shewanellaceae.</title>
        <authorList>
            <person name="Martin-Rodriguez A.J."/>
        </authorList>
    </citation>
    <scope>NUCLEOTIDE SEQUENCE</scope>
    <source>
        <strain evidence="4">DSM 16422</strain>
    </source>
</reference>
<evidence type="ECO:0000313" key="4">
    <source>
        <dbReference type="EMBL" id="MCL1141903.1"/>
    </source>
</evidence>
<keyword evidence="5" id="KW-1185">Reference proteome</keyword>
<dbReference type="SUPFAM" id="SSF56925">
    <property type="entry name" value="OMPA-like"/>
    <property type="match status" value="1"/>
</dbReference>
<feature type="chain" id="PRO_5040904857" evidence="2">
    <location>
        <begin position="28"/>
        <end position="211"/>
    </location>
</feature>
<dbReference type="AlphaFoldDB" id="A0A9X2CG06"/>
<dbReference type="Gene3D" id="2.40.160.20">
    <property type="match status" value="1"/>
</dbReference>
<dbReference type="InterPro" id="IPR011250">
    <property type="entry name" value="OMP/PagP_B-barrel"/>
</dbReference>
<dbReference type="Pfam" id="PF13505">
    <property type="entry name" value="OMP_b-brl"/>
    <property type="match status" value="1"/>
</dbReference>
<dbReference type="InterPro" id="IPR027385">
    <property type="entry name" value="Beta-barrel_OMP"/>
</dbReference>
<name>A0A9X2CG06_9GAMM</name>
<evidence type="ECO:0000259" key="3">
    <source>
        <dbReference type="Pfam" id="PF13505"/>
    </source>
</evidence>
<comment type="caution">
    <text evidence="4">The sequence shown here is derived from an EMBL/GenBank/DDBJ whole genome shotgun (WGS) entry which is preliminary data.</text>
</comment>